<keyword evidence="7 10" id="KW-0675">Receptor</keyword>
<keyword evidence="13" id="KW-1185">Reference proteome</keyword>
<keyword evidence="3 10" id="KW-0812">Transmembrane</keyword>
<evidence type="ECO:0000256" key="4">
    <source>
        <dbReference type="ARBA" id="ARBA00022989"/>
    </source>
</evidence>
<dbReference type="GO" id="GO:0042277">
    <property type="term" value="F:peptide binding"/>
    <property type="evidence" value="ECO:0007669"/>
    <property type="project" value="TreeGrafter"/>
</dbReference>
<dbReference type="PROSITE" id="PS00237">
    <property type="entry name" value="G_PROTEIN_RECEP_F1_1"/>
    <property type="match status" value="1"/>
</dbReference>
<accession>A0A210QZ83</accession>
<reference evidence="12 13" key="1">
    <citation type="journal article" date="2017" name="Nat. Ecol. Evol.">
        <title>Scallop genome provides insights into evolution of bilaterian karyotype and development.</title>
        <authorList>
            <person name="Wang S."/>
            <person name="Zhang J."/>
            <person name="Jiao W."/>
            <person name="Li J."/>
            <person name="Xun X."/>
            <person name="Sun Y."/>
            <person name="Guo X."/>
            <person name="Huan P."/>
            <person name="Dong B."/>
            <person name="Zhang L."/>
            <person name="Hu X."/>
            <person name="Sun X."/>
            <person name="Wang J."/>
            <person name="Zhao C."/>
            <person name="Wang Y."/>
            <person name="Wang D."/>
            <person name="Huang X."/>
            <person name="Wang R."/>
            <person name="Lv J."/>
            <person name="Li Y."/>
            <person name="Zhang Z."/>
            <person name="Liu B."/>
            <person name="Lu W."/>
            <person name="Hui Y."/>
            <person name="Liang J."/>
            <person name="Zhou Z."/>
            <person name="Hou R."/>
            <person name="Li X."/>
            <person name="Liu Y."/>
            <person name="Li H."/>
            <person name="Ning X."/>
            <person name="Lin Y."/>
            <person name="Zhao L."/>
            <person name="Xing Q."/>
            <person name="Dou J."/>
            <person name="Li Y."/>
            <person name="Mao J."/>
            <person name="Guo H."/>
            <person name="Dou H."/>
            <person name="Li T."/>
            <person name="Mu C."/>
            <person name="Jiang W."/>
            <person name="Fu Q."/>
            <person name="Fu X."/>
            <person name="Miao Y."/>
            <person name="Liu J."/>
            <person name="Yu Q."/>
            <person name="Li R."/>
            <person name="Liao H."/>
            <person name="Li X."/>
            <person name="Kong Y."/>
            <person name="Jiang Z."/>
            <person name="Chourrout D."/>
            <person name="Li R."/>
            <person name="Bao Z."/>
        </authorList>
    </citation>
    <scope>NUCLEOTIDE SEQUENCE [LARGE SCALE GENOMIC DNA]</scope>
    <source>
        <strain evidence="12 13">PY_sf001</strain>
    </source>
</reference>
<dbReference type="GO" id="GO:0005000">
    <property type="term" value="F:vasopressin receptor activity"/>
    <property type="evidence" value="ECO:0007669"/>
    <property type="project" value="InterPro"/>
</dbReference>
<dbReference type="STRING" id="6573.A0A210QZ83"/>
<dbReference type="PANTHER" id="PTHR24241:SF59">
    <property type="entry name" value="ADIPOKINETIC HORMONE RECEPTOR, ISOFORM C"/>
    <property type="match status" value="1"/>
</dbReference>
<evidence type="ECO:0000256" key="5">
    <source>
        <dbReference type="ARBA" id="ARBA00023040"/>
    </source>
</evidence>
<dbReference type="InterPro" id="IPR001817">
    <property type="entry name" value="Vasoprsn_rcpt"/>
</dbReference>
<dbReference type="CDD" id="cd15382">
    <property type="entry name" value="7tmA_AKHR"/>
    <property type="match status" value="1"/>
</dbReference>
<dbReference type="Gene3D" id="1.20.1070.10">
    <property type="entry name" value="Rhodopsin 7-helix transmembrane proteins"/>
    <property type="match status" value="1"/>
</dbReference>
<dbReference type="SMART" id="SM01381">
    <property type="entry name" value="7TM_GPCR_Srsx"/>
    <property type="match status" value="1"/>
</dbReference>
<evidence type="ECO:0000256" key="1">
    <source>
        <dbReference type="ARBA" id="ARBA00004651"/>
    </source>
</evidence>
<keyword evidence="2" id="KW-1003">Cell membrane</keyword>
<dbReference type="AlphaFoldDB" id="A0A210QZ83"/>
<dbReference type="GO" id="GO:0005886">
    <property type="term" value="C:plasma membrane"/>
    <property type="evidence" value="ECO:0007669"/>
    <property type="project" value="UniProtKB-SubCell"/>
</dbReference>
<evidence type="ECO:0000259" key="11">
    <source>
        <dbReference type="PROSITE" id="PS50262"/>
    </source>
</evidence>
<feature type="transmembrane region" description="Helical" evidence="10">
    <location>
        <begin position="339"/>
        <end position="361"/>
    </location>
</feature>
<organism evidence="12 13">
    <name type="scientific">Mizuhopecten yessoensis</name>
    <name type="common">Japanese scallop</name>
    <name type="synonym">Patinopecten yessoensis</name>
    <dbReference type="NCBI Taxonomy" id="6573"/>
    <lineage>
        <taxon>Eukaryota</taxon>
        <taxon>Metazoa</taxon>
        <taxon>Spiralia</taxon>
        <taxon>Lophotrochozoa</taxon>
        <taxon>Mollusca</taxon>
        <taxon>Bivalvia</taxon>
        <taxon>Autobranchia</taxon>
        <taxon>Pteriomorphia</taxon>
        <taxon>Pectinida</taxon>
        <taxon>Pectinoidea</taxon>
        <taxon>Pectinidae</taxon>
        <taxon>Mizuhopecten</taxon>
    </lineage>
</organism>
<sequence>MDYQDSIFSTFHNKSSDNFQEFPVMTSQVTTPIACVPLGSENVTEYPGNLTMCKPVPVAGLPHDMTFNDNSVVAVAAYTCLFVVAACGNLTVFITLFRNRHVKSRVNLFILHLSIADLIVTFIMLPMEISWHITVAWTAGDLTCRILMFFRAFGLYLSSFILVTISLDRYFAILHPLSLNDADKRGKIMLTLAWSFSLVASIPQSVIFHVEHHPQHPWYTQCVTFNFFPTAKHELAYNLFNIITLYALPLLIISASYSLILFEISKKTKQSREETGLSAKARSRLRRSSMGNIRRARTRTLKMTLVIVSVFVLCWTPYFVISAWWWFDKDSAKKLDPKIQKGLFLFAVSNSCMDPIVYGMFTTAFRREARKWGRWIKVQIGQKANHRWSNSV</sequence>
<keyword evidence="8 10" id="KW-0325">Glycoprotein</keyword>
<dbReference type="GO" id="GO:0032870">
    <property type="term" value="P:cellular response to hormone stimulus"/>
    <property type="evidence" value="ECO:0007669"/>
    <property type="project" value="TreeGrafter"/>
</dbReference>
<dbReference type="Proteomes" id="UP000242188">
    <property type="component" value="Unassembled WGS sequence"/>
</dbReference>
<feature type="transmembrane region" description="Helical" evidence="10">
    <location>
        <begin position="108"/>
        <end position="126"/>
    </location>
</feature>
<comment type="subcellular location">
    <subcellularLocation>
        <location evidence="1 10">Cell membrane</location>
        <topology evidence="1 10">Multi-pass membrane protein</topology>
    </subcellularLocation>
</comment>
<dbReference type="PRINTS" id="PR00896">
    <property type="entry name" value="VASOPRESSINR"/>
</dbReference>
<feature type="transmembrane region" description="Helical" evidence="10">
    <location>
        <begin position="188"/>
        <end position="210"/>
    </location>
</feature>
<dbReference type="InterPro" id="IPR017452">
    <property type="entry name" value="GPCR_Rhodpsn_7TM"/>
</dbReference>
<evidence type="ECO:0000256" key="3">
    <source>
        <dbReference type="ARBA" id="ARBA00022692"/>
    </source>
</evidence>
<comment type="caution">
    <text evidence="12">The sequence shown here is derived from an EMBL/GenBank/DDBJ whole genome shotgun (WGS) entry which is preliminary data.</text>
</comment>
<dbReference type="PROSITE" id="PS50262">
    <property type="entry name" value="G_PROTEIN_RECEP_F1_2"/>
    <property type="match status" value="1"/>
</dbReference>
<proteinExistence type="inferred from homology"/>
<dbReference type="EMBL" id="NEDP02001165">
    <property type="protein sequence ID" value="OWF54054.1"/>
    <property type="molecule type" value="Genomic_DNA"/>
</dbReference>
<name>A0A210QZ83_MIZYE</name>
<evidence type="ECO:0000256" key="9">
    <source>
        <dbReference type="ARBA" id="ARBA00023224"/>
    </source>
</evidence>
<keyword evidence="4 10" id="KW-1133">Transmembrane helix</keyword>
<evidence type="ECO:0000256" key="2">
    <source>
        <dbReference type="ARBA" id="ARBA00022475"/>
    </source>
</evidence>
<feature type="transmembrane region" description="Helical" evidence="10">
    <location>
        <begin position="146"/>
        <end position="167"/>
    </location>
</feature>
<evidence type="ECO:0000256" key="8">
    <source>
        <dbReference type="ARBA" id="ARBA00023180"/>
    </source>
</evidence>
<keyword evidence="9 10" id="KW-0807">Transducer</keyword>
<dbReference type="InterPro" id="IPR000276">
    <property type="entry name" value="GPCR_Rhodpsn"/>
</dbReference>
<feature type="transmembrane region" description="Helical" evidence="10">
    <location>
        <begin position="304"/>
        <end position="327"/>
    </location>
</feature>
<feature type="transmembrane region" description="Helical" evidence="10">
    <location>
        <begin position="72"/>
        <end position="96"/>
    </location>
</feature>
<keyword evidence="6 10" id="KW-0472">Membrane</keyword>
<evidence type="ECO:0000256" key="6">
    <source>
        <dbReference type="ARBA" id="ARBA00023136"/>
    </source>
</evidence>
<evidence type="ECO:0000313" key="12">
    <source>
        <dbReference type="EMBL" id="OWF54054.1"/>
    </source>
</evidence>
<evidence type="ECO:0000256" key="7">
    <source>
        <dbReference type="ARBA" id="ARBA00023170"/>
    </source>
</evidence>
<comment type="similarity">
    <text evidence="10">Belongs to the G-protein coupled receptor 1 family. Vasopressin/oxytocin receptor subfamily.</text>
</comment>
<dbReference type="OrthoDB" id="6435638at2759"/>
<gene>
    <name evidence="12" type="ORF">KP79_PYT15265</name>
</gene>
<keyword evidence="5 10" id="KW-0297">G-protein coupled receptor</keyword>
<dbReference type="Pfam" id="PF00001">
    <property type="entry name" value="7tm_1"/>
    <property type="match status" value="1"/>
</dbReference>
<dbReference type="PRINTS" id="PR00237">
    <property type="entry name" value="GPCRRHODOPSN"/>
</dbReference>
<protein>
    <submittedName>
        <fullName evidence="12">Gonadotropin-releasing hormone II receptor</fullName>
    </submittedName>
</protein>
<feature type="transmembrane region" description="Helical" evidence="10">
    <location>
        <begin position="239"/>
        <end position="262"/>
    </location>
</feature>
<dbReference type="PANTHER" id="PTHR24241">
    <property type="entry name" value="NEUROPEPTIDE RECEPTOR-RELATED G-PROTEIN COUPLED RECEPTOR"/>
    <property type="match status" value="1"/>
</dbReference>
<evidence type="ECO:0000313" key="13">
    <source>
        <dbReference type="Proteomes" id="UP000242188"/>
    </source>
</evidence>
<feature type="domain" description="G-protein coupled receptors family 1 profile" evidence="11">
    <location>
        <begin position="88"/>
        <end position="358"/>
    </location>
</feature>
<dbReference type="SUPFAM" id="SSF81321">
    <property type="entry name" value="Family A G protein-coupled receptor-like"/>
    <property type="match status" value="1"/>
</dbReference>
<evidence type="ECO:0000256" key="10">
    <source>
        <dbReference type="RuleBase" id="RU046427"/>
    </source>
</evidence>